<dbReference type="GO" id="GO:0016020">
    <property type="term" value="C:membrane"/>
    <property type="evidence" value="ECO:0007669"/>
    <property type="project" value="InterPro"/>
</dbReference>
<evidence type="ECO:0000313" key="4">
    <source>
        <dbReference type="Proteomes" id="UP000186400"/>
    </source>
</evidence>
<feature type="transmembrane region" description="Helical" evidence="2">
    <location>
        <begin position="76"/>
        <end position="101"/>
    </location>
</feature>
<dbReference type="NCBIfam" id="NF008528">
    <property type="entry name" value="PRK11463.1-2"/>
    <property type="match status" value="1"/>
</dbReference>
<keyword evidence="2" id="KW-0472">Membrane</keyword>
<accession>A0A1N6PC60</accession>
<keyword evidence="4" id="KW-1185">Reference proteome</keyword>
<evidence type="ECO:0000256" key="1">
    <source>
        <dbReference type="SAM" id="MobiDB-lite"/>
    </source>
</evidence>
<sequence>MFIRLLLLFTVVPVVELYLLIRLGASIGAIPTVLLVIVTGILGARLARSQGFSVLQKIRDKASRGESPASEMIDGLCILVAGIVLLTPGILTDLAGMVLLIPASRAVVKRGISRYLATAVAAAGTVSFTSSFHDPPGSGYSGDPRGARTERPVGQGEATFFRDHPRSDSGEGEDGNNEGETRE</sequence>
<gene>
    <name evidence="3" type="ORF">SAMN05920897_102232</name>
</gene>
<dbReference type="PANTHER" id="PTHR35335">
    <property type="entry name" value="UPF0716 PROTEIN FXSA"/>
    <property type="match status" value="1"/>
</dbReference>
<proteinExistence type="predicted"/>
<dbReference type="RefSeq" id="WP_076487761.1">
    <property type="nucleotide sequence ID" value="NZ_FTMS01000002.1"/>
</dbReference>
<reference evidence="3 4" key="1">
    <citation type="submission" date="2017-01" db="EMBL/GenBank/DDBJ databases">
        <authorList>
            <person name="Mah S.A."/>
            <person name="Swanson W.J."/>
            <person name="Moy G.W."/>
            <person name="Vacquier V.D."/>
        </authorList>
    </citation>
    <scope>NUCLEOTIDE SEQUENCE [LARGE SCALE GENOMIC DNA]</scope>
    <source>
        <strain evidence="3 4">ASpG1</strain>
    </source>
</reference>
<keyword evidence="2" id="KW-0812">Transmembrane</keyword>
<feature type="compositionally biased region" description="Basic and acidic residues" evidence="1">
    <location>
        <begin position="160"/>
        <end position="169"/>
    </location>
</feature>
<dbReference type="STRING" id="159291.SAMN05920897_102232"/>
<keyword evidence="2" id="KW-1133">Transmembrane helix</keyword>
<dbReference type="PANTHER" id="PTHR35335:SF1">
    <property type="entry name" value="UPF0716 PROTEIN FXSA"/>
    <property type="match status" value="1"/>
</dbReference>
<evidence type="ECO:0000313" key="3">
    <source>
        <dbReference type="EMBL" id="SIQ01904.1"/>
    </source>
</evidence>
<dbReference type="AlphaFoldDB" id="A0A1N6PC60"/>
<name>A0A1N6PC60_9SPIO</name>
<protein>
    <submittedName>
        <fullName evidence="3">UPF0716 protein FxsA</fullName>
    </submittedName>
</protein>
<evidence type="ECO:0000256" key="2">
    <source>
        <dbReference type="SAM" id="Phobius"/>
    </source>
</evidence>
<dbReference type="InterPro" id="IPR007313">
    <property type="entry name" value="FxsA"/>
</dbReference>
<dbReference type="Proteomes" id="UP000186400">
    <property type="component" value="Unassembled WGS sequence"/>
</dbReference>
<feature type="transmembrane region" description="Helical" evidence="2">
    <location>
        <begin position="27"/>
        <end position="47"/>
    </location>
</feature>
<dbReference type="EMBL" id="FTMS01000002">
    <property type="protein sequence ID" value="SIQ01904.1"/>
    <property type="molecule type" value="Genomic_DNA"/>
</dbReference>
<dbReference type="Pfam" id="PF04186">
    <property type="entry name" value="FxsA"/>
    <property type="match status" value="1"/>
</dbReference>
<dbReference type="OrthoDB" id="9792788at2"/>
<feature type="region of interest" description="Disordered" evidence="1">
    <location>
        <begin position="132"/>
        <end position="183"/>
    </location>
</feature>
<organism evidence="3 4">
    <name type="scientific">Alkalispirochaeta americana</name>
    <dbReference type="NCBI Taxonomy" id="159291"/>
    <lineage>
        <taxon>Bacteria</taxon>
        <taxon>Pseudomonadati</taxon>
        <taxon>Spirochaetota</taxon>
        <taxon>Spirochaetia</taxon>
        <taxon>Spirochaetales</taxon>
        <taxon>Spirochaetaceae</taxon>
        <taxon>Alkalispirochaeta</taxon>
    </lineage>
</organism>